<gene>
    <name evidence="2" type="ORF">H9L13_07925</name>
</gene>
<evidence type="ECO:0000256" key="1">
    <source>
        <dbReference type="SAM" id="MobiDB-lite"/>
    </source>
</evidence>
<name>A0A7G9SFK5_9SPHN</name>
<sequence>MTGITRPTNTFKAAEPGAHAAEQAERCRRLSKSTSDRKTSEMLILMAEDYDRQAKAAG</sequence>
<feature type="compositionally biased region" description="Polar residues" evidence="1">
    <location>
        <begin position="1"/>
        <end position="11"/>
    </location>
</feature>
<feature type="compositionally biased region" description="Basic and acidic residues" evidence="1">
    <location>
        <begin position="22"/>
        <end position="39"/>
    </location>
</feature>
<accession>A0A7G9SFK5</accession>
<reference evidence="2 3" key="1">
    <citation type="submission" date="2020-08" db="EMBL/GenBank/DDBJ databases">
        <title>Genome sequence of Sphingomonas lutea KCTC 23642T.</title>
        <authorList>
            <person name="Hyun D.-W."/>
            <person name="Bae J.-W."/>
        </authorList>
    </citation>
    <scope>NUCLEOTIDE SEQUENCE [LARGE SCALE GENOMIC DNA]</scope>
    <source>
        <strain evidence="2 3">KCTC 23642</strain>
    </source>
</reference>
<keyword evidence="3" id="KW-1185">Reference proteome</keyword>
<proteinExistence type="predicted"/>
<dbReference type="Proteomes" id="UP000515971">
    <property type="component" value="Chromosome"/>
</dbReference>
<dbReference type="KEGG" id="slut:H9L13_07925"/>
<dbReference type="EMBL" id="CP060718">
    <property type="protein sequence ID" value="QNN66630.1"/>
    <property type="molecule type" value="Genomic_DNA"/>
</dbReference>
<evidence type="ECO:0000313" key="3">
    <source>
        <dbReference type="Proteomes" id="UP000515971"/>
    </source>
</evidence>
<evidence type="ECO:0000313" key="2">
    <source>
        <dbReference type="EMBL" id="QNN66630.1"/>
    </source>
</evidence>
<dbReference type="RefSeq" id="WP_187537222.1">
    <property type="nucleotide sequence ID" value="NZ_BAABJT010000001.1"/>
</dbReference>
<feature type="region of interest" description="Disordered" evidence="1">
    <location>
        <begin position="1"/>
        <end position="39"/>
    </location>
</feature>
<protein>
    <submittedName>
        <fullName evidence="2">Uncharacterized protein</fullName>
    </submittedName>
</protein>
<organism evidence="2 3">
    <name type="scientific">Sphingomonas lutea</name>
    <dbReference type="NCBI Taxonomy" id="1045317"/>
    <lineage>
        <taxon>Bacteria</taxon>
        <taxon>Pseudomonadati</taxon>
        <taxon>Pseudomonadota</taxon>
        <taxon>Alphaproteobacteria</taxon>
        <taxon>Sphingomonadales</taxon>
        <taxon>Sphingomonadaceae</taxon>
        <taxon>Sphingomonas</taxon>
    </lineage>
</organism>
<dbReference type="AlphaFoldDB" id="A0A7G9SFK5"/>